<evidence type="ECO:0000313" key="2">
    <source>
        <dbReference type="Proteomes" id="UP001281147"/>
    </source>
</evidence>
<organism evidence="1 2">
    <name type="scientific">Vermiconidia calcicola</name>
    <dbReference type="NCBI Taxonomy" id="1690605"/>
    <lineage>
        <taxon>Eukaryota</taxon>
        <taxon>Fungi</taxon>
        <taxon>Dikarya</taxon>
        <taxon>Ascomycota</taxon>
        <taxon>Pezizomycotina</taxon>
        <taxon>Dothideomycetes</taxon>
        <taxon>Dothideomycetidae</taxon>
        <taxon>Mycosphaerellales</taxon>
        <taxon>Extremaceae</taxon>
        <taxon>Vermiconidia</taxon>
    </lineage>
</organism>
<evidence type="ECO:0000313" key="1">
    <source>
        <dbReference type="EMBL" id="KAK3698453.1"/>
    </source>
</evidence>
<sequence length="440" mass="44496">MAALSIASSLISSAIVASTFVTATYGAAISTVTIFTDGQATPTVQPAPFNGTATNSTSTCTESTELSSVTGESTVSISVSVSTLASIRARDAQADGSVTSGSTTGDRSTIISSVFTTVTTRTTSDSKNATTPAWTSVKTAPGLPVLSSSSSSSISTGRIPHAMTRRPEHQTGHSTRTAHQTGPSARTTKSTSIRFGSKSAPAPTDELSTTKETSYVMTTVTPAATTAGDGSSHPAAHATSHHTAPAHLPPSPNKPHGPPPHPAGQPGPNSDHYSLKLEHLEQLLEGLGDTAVIIPIVDHVGSWVINVNNGAADGGAASPAGAEGHPDSVHPSANDHGEPNERPHVPIHGGPGHRGGPEGLGVTATGSVVEKATGMATSAKNGGSEGLGVTAGGSTKAEKERNIATSTEKEVEWKTVVTSWMTTATSVVSIERPSPVRPTA</sequence>
<comment type="caution">
    <text evidence="1">The sequence shown here is derived from an EMBL/GenBank/DDBJ whole genome shotgun (WGS) entry which is preliminary data.</text>
</comment>
<gene>
    <name evidence="1" type="ORF">LTR37_016924</name>
</gene>
<name>A0ACC3MLB3_9PEZI</name>
<proteinExistence type="predicted"/>
<accession>A0ACC3MLB3</accession>
<dbReference type="EMBL" id="JAUTXU010000210">
    <property type="protein sequence ID" value="KAK3698453.1"/>
    <property type="molecule type" value="Genomic_DNA"/>
</dbReference>
<reference evidence="1" key="1">
    <citation type="submission" date="2023-07" db="EMBL/GenBank/DDBJ databases">
        <title>Black Yeasts Isolated from many extreme environments.</title>
        <authorList>
            <person name="Coleine C."/>
            <person name="Stajich J.E."/>
            <person name="Selbmann L."/>
        </authorList>
    </citation>
    <scope>NUCLEOTIDE SEQUENCE</scope>
    <source>
        <strain evidence="1">CCFEE 5714</strain>
    </source>
</reference>
<protein>
    <submittedName>
        <fullName evidence="1">Uncharacterized protein</fullName>
    </submittedName>
</protein>
<keyword evidence="2" id="KW-1185">Reference proteome</keyword>
<dbReference type="Proteomes" id="UP001281147">
    <property type="component" value="Unassembled WGS sequence"/>
</dbReference>